<sequence length="537" mass="57267">MSARSRSFFLSLLLFFIGFASASRQLILAADNPNATVNGQPRVLNSPPRLQGGRLLVPLVETLTLAGLPAVSVHDAPLEETRASSFNGALHVDVRWLASKTGSTLVLSTDGRNATLSTPQAPALDPGAPQARFAPEKTVYAPGEKINMVDYSFDPDGQTISKRTWTGRQDAFFTPGEYLVSLQVTNAQGKVSAPFSRMVRVQGAPVATPLEFSLRHTPLSEPFADPLVLNYPSLTARSTVEANFPLLFSDSPEKPTSAGVLYRDSVVGRARLLAYHVNGLASAARVYVVIRNLEGRAVRVRTLRFGETAPSRVEGTLGQVALMDFFTSQEGAAQLLPAGQLAVLYASPRLTPGSGVSLLQDVESDGRIEVSFVILPEGVASTPEALASLVALPLDGVHQRGTFPGAVRRLQVALGALPARLNIGDGQHDQAIPGVDALTGTPMRLAGNYGVLYEVEVTGAANTVMALSPRGGGYRGALQLFDGPASALMRVPRSGVLTKPDVPLLLWRTQTERLNFSFVPANGSNLPVSLVFYRLNR</sequence>
<dbReference type="PATRIC" id="fig|937777.3.peg.1001"/>
<dbReference type="KEGG" id="dpd:Deipe_1002"/>
<organism evidence="1 2">
    <name type="scientific">Deinococcus peraridilitoris (strain DSM 19664 / LMG 22246 / CIP 109416 / KR-200)</name>
    <dbReference type="NCBI Taxonomy" id="937777"/>
    <lineage>
        <taxon>Bacteria</taxon>
        <taxon>Thermotogati</taxon>
        <taxon>Deinococcota</taxon>
        <taxon>Deinococci</taxon>
        <taxon>Deinococcales</taxon>
        <taxon>Deinococcaceae</taxon>
        <taxon>Deinococcus</taxon>
    </lineage>
</organism>
<dbReference type="EMBL" id="CP003382">
    <property type="protein sequence ID" value="AFZ66566.1"/>
    <property type="molecule type" value="Genomic_DNA"/>
</dbReference>
<dbReference type="InterPro" id="IPR036582">
    <property type="entry name" value="Mao_N_sf"/>
</dbReference>
<dbReference type="STRING" id="937777.Deipe_1002"/>
<keyword evidence="2" id="KW-1185">Reference proteome</keyword>
<evidence type="ECO:0000313" key="1">
    <source>
        <dbReference type="EMBL" id="AFZ66566.1"/>
    </source>
</evidence>
<gene>
    <name evidence="1" type="ordered locus">Deipe_1002</name>
</gene>
<reference evidence="2" key="1">
    <citation type="submission" date="2012-03" db="EMBL/GenBank/DDBJ databases">
        <title>Complete sequence of chromosome of Deinococcus peraridilitoris DSM 19664.</title>
        <authorList>
            <person name="Lucas S."/>
            <person name="Copeland A."/>
            <person name="Lapidus A."/>
            <person name="Glavina del Rio T."/>
            <person name="Dalin E."/>
            <person name="Tice H."/>
            <person name="Bruce D."/>
            <person name="Goodwin L."/>
            <person name="Pitluck S."/>
            <person name="Peters L."/>
            <person name="Mikhailova N."/>
            <person name="Lu M."/>
            <person name="Kyrpides N."/>
            <person name="Mavromatis K."/>
            <person name="Ivanova N."/>
            <person name="Brettin T."/>
            <person name="Detter J.C."/>
            <person name="Han C."/>
            <person name="Larimer F."/>
            <person name="Land M."/>
            <person name="Hauser L."/>
            <person name="Markowitz V."/>
            <person name="Cheng J.-F."/>
            <person name="Hugenholtz P."/>
            <person name="Woyke T."/>
            <person name="Wu D."/>
            <person name="Pukall R."/>
            <person name="Steenblock K."/>
            <person name="Brambilla E."/>
            <person name="Klenk H.-P."/>
            <person name="Eisen J.A."/>
        </authorList>
    </citation>
    <scope>NUCLEOTIDE SEQUENCE [LARGE SCALE GENOMIC DNA]</scope>
    <source>
        <strain evidence="2">DSM 19664 / LMG 22246 / CIP 109416 / KR-200</strain>
    </source>
</reference>
<dbReference type="HOGENOM" id="CLU_014753_1_0_0"/>
<dbReference type="RefSeq" id="WP_015234876.1">
    <property type="nucleotide sequence ID" value="NC_019793.1"/>
</dbReference>
<proteinExistence type="predicted"/>
<dbReference type="SUPFAM" id="SSF49299">
    <property type="entry name" value="PKD domain"/>
    <property type="match status" value="1"/>
</dbReference>
<dbReference type="SUPFAM" id="SSF55383">
    <property type="entry name" value="Copper amine oxidase, domain N"/>
    <property type="match status" value="1"/>
</dbReference>
<evidence type="ECO:0008006" key="3">
    <source>
        <dbReference type="Google" id="ProtNLM"/>
    </source>
</evidence>
<protein>
    <recommendedName>
        <fullName evidence="3">Copper amine oxidase family protein</fullName>
    </recommendedName>
</protein>
<accession>K9ZY89</accession>
<dbReference type="eggNOG" id="COG3291">
    <property type="taxonomic scope" value="Bacteria"/>
</dbReference>
<dbReference type="OrthoDB" id="25008at2"/>
<dbReference type="AlphaFoldDB" id="K9ZY89"/>
<dbReference type="InterPro" id="IPR035986">
    <property type="entry name" value="PKD_dom_sf"/>
</dbReference>
<name>K9ZY89_DEIPD</name>
<dbReference type="Proteomes" id="UP000010467">
    <property type="component" value="Chromosome"/>
</dbReference>
<evidence type="ECO:0000313" key="2">
    <source>
        <dbReference type="Proteomes" id="UP000010467"/>
    </source>
</evidence>